<dbReference type="PANTHER" id="PTHR39639:SF1">
    <property type="entry name" value="DUF262 DOMAIN-CONTAINING PROTEIN"/>
    <property type="match status" value="1"/>
</dbReference>
<comment type="caution">
    <text evidence="3">The sequence shown here is derived from an EMBL/GenBank/DDBJ whole genome shotgun (WGS) entry which is preliminary data.</text>
</comment>
<feature type="region of interest" description="Disordered" evidence="1">
    <location>
        <begin position="1"/>
        <end position="21"/>
    </location>
</feature>
<gene>
    <name evidence="3" type="ORF">B0I08_10481</name>
</gene>
<evidence type="ECO:0000259" key="2">
    <source>
        <dbReference type="Pfam" id="PF03235"/>
    </source>
</evidence>
<dbReference type="OrthoDB" id="9787127at2"/>
<keyword evidence="4" id="KW-1185">Reference proteome</keyword>
<dbReference type="Proteomes" id="UP000237983">
    <property type="component" value="Unassembled WGS sequence"/>
</dbReference>
<dbReference type="Pfam" id="PF03235">
    <property type="entry name" value="GmrSD_N"/>
    <property type="match status" value="1"/>
</dbReference>
<feature type="domain" description="GmrSD restriction endonucleases N-terminal" evidence="2">
    <location>
        <begin position="77"/>
        <end position="211"/>
    </location>
</feature>
<dbReference type="InterPro" id="IPR004919">
    <property type="entry name" value="GmrSD_N"/>
</dbReference>
<evidence type="ECO:0000256" key="1">
    <source>
        <dbReference type="SAM" id="MobiDB-lite"/>
    </source>
</evidence>
<dbReference type="AlphaFoldDB" id="A0A2T0VDW3"/>
<dbReference type="RefSeq" id="WP_106211794.1">
    <property type="nucleotide sequence ID" value="NZ_PVTL01000004.1"/>
</dbReference>
<protein>
    <submittedName>
        <fullName evidence="3">Uncharacterized protein DUF262</fullName>
    </submittedName>
</protein>
<dbReference type="PANTHER" id="PTHR39639">
    <property type="entry name" value="CHROMOSOME 16, WHOLE GENOME SHOTGUN SEQUENCE"/>
    <property type="match status" value="1"/>
</dbReference>
<reference evidence="3 4" key="1">
    <citation type="submission" date="2018-03" db="EMBL/GenBank/DDBJ databases">
        <title>Genomic Encyclopedia of Type Strains, Phase III (KMG-III): the genomes of soil and plant-associated and newly described type strains.</title>
        <authorList>
            <person name="Whitman W."/>
        </authorList>
    </citation>
    <scope>NUCLEOTIDE SEQUENCE [LARGE SCALE GENOMIC DNA]</scope>
    <source>
        <strain evidence="3 4">CGMCC 1.12484</strain>
    </source>
</reference>
<evidence type="ECO:0000313" key="4">
    <source>
        <dbReference type="Proteomes" id="UP000237983"/>
    </source>
</evidence>
<evidence type="ECO:0000313" key="3">
    <source>
        <dbReference type="EMBL" id="PRY68379.1"/>
    </source>
</evidence>
<dbReference type="EMBL" id="PVTL01000004">
    <property type="protein sequence ID" value="PRY68379.1"/>
    <property type="molecule type" value="Genomic_DNA"/>
</dbReference>
<accession>A0A2T0VDW3</accession>
<proteinExistence type="predicted"/>
<organism evidence="3 4">
    <name type="scientific">Glaciihabitans tibetensis</name>
    <dbReference type="NCBI Taxonomy" id="1266600"/>
    <lineage>
        <taxon>Bacteria</taxon>
        <taxon>Bacillati</taxon>
        <taxon>Actinomycetota</taxon>
        <taxon>Actinomycetes</taxon>
        <taxon>Micrococcales</taxon>
        <taxon>Microbacteriaceae</taxon>
        <taxon>Glaciihabitans</taxon>
    </lineage>
</organism>
<sequence length="379" mass="41913">MTDDSALSEPSSDDQIAQPDEDVVDVDQLEEVLTAAYDITSYGADYPVDGLIKRMDANDIVIPSFDPAYTESEDVGAFQRGFVWSRPQMDKFIESLLLGLPVPGIFLVRDKKNRLLVLDGQQRLRSLQYFYSGYWGDQRYKLRQVQKPFAGQSYAELDPEDRRRLDDSIIHATVLRQETAAGSQSAVYSIFERLNTGGSPLQPQEIRVALFPGPFLSGLSKLNDDLGWRALYGAKSPRLKDQELILRSLALLENTVPYARPLKGYLNDYLELNQHVKLDATTALGNLFSQAMTLLSANVGPRAFRPVRPVNAAVVDSLSVGLMRRLLVGPITDPPSLAAAYDVLIAKTTYRIATTSSTAAEDSVTTRISEAEAAFASVR</sequence>
<name>A0A2T0VDW3_9MICO</name>